<evidence type="ECO:0000313" key="2">
    <source>
        <dbReference type="Proteomes" id="UP001168528"/>
    </source>
</evidence>
<proteinExistence type="predicted"/>
<dbReference type="Gene3D" id="2.60.40.10">
    <property type="entry name" value="Immunoglobulins"/>
    <property type="match status" value="1"/>
</dbReference>
<comment type="caution">
    <text evidence="1">The sequence shown here is derived from an EMBL/GenBank/DDBJ whole genome shotgun (WGS) entry which is preliminary data.</text>
</comment>
<evidence type="ECO:0000313" key="1">
    <source>
        <dbReference type="EMBL" id="MDO1445946.1"/>
    </source>
</evidence>
<dbReference type="EMBL" id="JAUKPO010000002">
    <property type="protein sequence ID" value="MDO1445946.1"/>
    <property type="molecule type" value="Genomic_DNA"/>
</dbReference>
<dbReference type="SUPFAM" id="SSF49265">
    <property type="entry name" value="Fibronectin type III"/>
    <property type="match status" value="1"/>
</dbReference>
<gene>
    <name evidence="1" type="ORF">Q0590_06765</name>
</gene>
<evidence type="ECO:0008006" key="3">
    <source>
        <dbReference type="Google" id="ProtNLM"/>
    </source>
</evidence>
<keyword evidence="2" id="KW-1185">Reference proteome</keyword>
<dbReference type="Proteomes" id="UP001168528">
    <property type="component" value="Unassembled WGS sequence"/>
</dbReference>
<dbReference type="RefSeq" id="WP_302036743.1">
    <property type="nucleotide sequence ID" value="NZ_JAUKPO010000002.1"/>
</dbReference>
<sequence>MYKFFFLFSSYFIWILPAISQVVNDDIDKRLTLQLNSSRQSNTTNCTVQWTCVNTKAVQGCIKFHNDQWFEFTTQAAGQYYLSITGQQCRDVRGVQVMVVDGIPCYPDAYQHLICHSTGAQDDIALILNNLQASHTYLINVDGYLNDFCQFTIAVSTQPPAFTLFPTLVEVPVTSQISDSLVHLQWTLPDSLQEDFTAFSIIRRQAAEKKSQEITRFAAETNAYGTRQTSYTYTDTVAVKGMYTYKIIGINSQQQSYLVKELDLYYDGRRRIPSNFENLLMLEIPVRRKLNLRVLVFDAQTNELLKEGYMMTSVKKKNQLTVDVSKFIAAGIRRYRIQVQEVDNPKGYAKSFLLIK</sequence>
<dbReference type="InterPro" id="IPR036116">
    <property type="entry name" value="FN3_sf"/>
</dbReference>
<protein>
    <recommendedName>
        <fullName evidence="3">Fibronectin type III domain-containing protein</fullName>
    </recommendedName>
</protein>
<accession>A0ABT8R2S0</accession>
<reference evidence="1" key="1">
    <citation type="submission" date="2023-07" db="EMBL/GenBank/DDBJ databases">
        <title>The genome sequence of Rhodocytophaga aerolata KACC 12507.</title>
        <authorList>
            <person name="Zhang X."/>
        </authorList>
    </citation>
    <scope>NUCLEOTIDE SEQUENCE</scope>
    <source>
        <strain evidence="1">KACC 12507</strain>
    </source>
</reference>
<dbReference type="InterPro" id="IPR013783">
    <property type="entry name" value="Ig-like_fold"/>
</dbReference>
<organism evidence="1 2">
    <name type="scientific">Rhodocytophaga aerolata</name>
    <dbReference type="NCBI Taxonomy" id="455078"/>
    <lineage>
        <taxon>Bacteria</taxon>
        <taxon>Pseudomonadati</taxon>
        <taxon>Bacteroidota</taxon>
        <taxon>Cytophagia</taxon>
        <taxon>Cytophagales</taxon>
        <taxon>Rhodocytophagaceae</taxon>
        <taxon>Rhodocytophaga</taxon>
    </lineage>
</organism>
<name>A0ABT8R2S0_9BACT</name>